<keyword evidence="3" id="KW-1185">Reference proteome</keyword>
<accession>A0A0U2V438</accession>
<keyword evidence="2" id="KW-0808">Transferase</keyword>
<dbReference type="EMBL" id="CP011266">
    <property type="protein sequence ID" value="ALT69170.1"/>
    <property type="molecule type" value="Genomic_DNA"/>
</dbReference>
<dbReference type="SUPFAM" id="SSF53613">
    <property type="entry name" value="Ribokinase-like"/>
    <property type="match status" value="1"/>
</dbReference>
<feature type="domain" description="Carbohydrate kinase PfkB" evidence="1">
    <location>
        <begin position="195"/>
        <end position="267"/>
    </location>
</feature>
<dbReference type="InterPro" id="IPR029056">
    <property type="entry name" value="Ribokinase-like"/>
</dbReference>
<dbReference type="GO" id="GO:0016301">
    <property type="term" value="F:kinase activity"/>
    <property type="evidence" value="ECO:0007669"/>
    <property type="project" value="UniProtKB-KW"/>
</dbReference>
<dbReference type="RefSeq" id="WP_058739422.1">
    <property type="nucleotide sequence ID" value="NZ_CP011266.1"/>
</dbReference>
<dbReference type="AlphaFoldDB" id="A0A0U2V438"/>
<sequence length="269" mass="30379">MTLVVIGPVTNDLVIIGEEKSNMVGGATYFQSFVFEEFFNDYMAFVNCCDESLIGDFPDISKVHLIKKDNTHYFINEYPFEDNLDIRNQLSNFAQIPILPNDLEDILPEKIDAFVLNPLNRFDFPSETIEYLKGFHVPIFLSVQGFLRVPDVEVNGNYTIKLDVFDDLNNILSNADLIFLDESEKNIIGDNIDVDEIVITNGSNGSRIIGEDEIRIKAVKCENLVDTTGCGDTYMAAYISQRLKSKSIMQSGDFASRIASEKIKKIGHY</sequence>
<organism evidence="2 3">
    <name type="scientific">Methanobrevibacter millerae</name>
    <dbReference type="NCBI Taxonomy" id="230361"/>
    <lineage>
        <taxon>Archaea</taxon>
        <taxon>Methanobacteriati</taxon>
        <taxon>Methanobacteriota</taxon>
        <taxon>Methanomada group</taxon>
        <taxon>Methanobacteria</taxon>
        <taxon>Methanobacteriales</taxon>
        <taxon>Methanobacteriaceae</taxon>
        <taxon>Methanobrevibacter</taxon>
    </lineage>
</organism>
<evidence type="ECO:0000259" key="1">
    <source>
        <dbReference type="Pfam" id="PF00294"/>
    </source>
</evidence>
<protein>
    <submittedName>
        <fullName evidence="2">Carbohydrate kinase PfkB family</fullName>
    </submittedName>
</protein>
<dbReference type="GeneID" id="26736337"/>
<keyword evidence="2" id="KW-0418">Kinase</keyword>
<evidence type="ECO:0000313" key="2">
    <source>
        <dbReference type="EMBL" id="ALT69170.1"/>
    </source>
</evidence>
<dbReference type="InterPro" id="IPR011611">
    <property type="entry name" value="PfkB_dom"/>
</dbReference>
<dbReference type="Gene3D" id="3.40.1190.20">
    <property type="match status" value="1"/>
</dbReference>
<proteinExistence type="predicted"/>
<dbReference type="Proteomes" id="UP000067738">
    <property type="component" value="Chromosome"/>
</dbReference>
<gene>
    <name evidence="2" type="ORF">sm9_1389</name>
</gene>
<dbReference type="OrthoDB" id="26949at2157"/>
<evidence type="ECO:0000313" key="3">
    <source>
        <dbReference type="Proteomes" id="UP000067738"/>
    </source>
</evidence>
<dbReference type="Pfam" id="PF00294">
    <property type="entry name" value="PfkB"/>
    <property type="match status" value="1"/>
</dbReference>
<dbReference type="PATRIC" id="fig|230361.4.peg.1433"/>
<reference evidence="2 3" key="1">
    <citation type="submission" date="2015-04" db="EMBL/GenBank/DDBJ databases">
        <title>The complete genome sequence of the rumen methanogen Methanobrevibacter millerae SM9.</title>
        <authorList>
            <person name="Leahy S.C."/>
            <person name="Kelly W.J."/>
            <person name="Pacheco D.M."/>
            <person name="Li D."/>
            <person name="Altermann E."/>
            <person name="Attwood G.T."/>
        </authorList>
    </citation>
    <scope>NUCLEOTIDE SEQUENCE [LARGE SCALE GENOMIC DNA]</scope>
    <source>
        <strain evidence="2 3">SM9</strain>
    </source>
</reference>
<name>A0A0U2V438_9EURY</name>
<dbReference type="KEGG" id="mmil:sm9_1389"/>